<sequence>MGSWQGSDDLAAHVISPTIKKAVGICDGLAGTRPHTPPTCAAGGVREHHRTTTNGRGEAGSTWEVGGIRRSASAPQKRKENGEERVDEEGERDGGVREREDDMANTPGRRTLETGEWFVPDRGIEDDEAAIGDRNNAVTWEAEHKLLPRFRRSVAYPGV</sequence>
<keyword evidence="3" id="KW-1185">Reference proteome</keyword>
<gene>
    <name evidence="2" type="ORF">NDU88_005242</name>
</gene>
<feature type="compositionally biased region" description="Basic and acidic residues" evidence="1">
    <location>
        <begin position="92"/>
        <end position="102"/>
    </location>
</feature>
<dbReference type="AlphaFoldDB" id="A0AAV7LKK8"/>
<protein>
    <submittedName>
        <fullName evidence="2">Uncharacterized protein</fullName>
    </submittedName>
</protein>
<dbReference type="EMBL" id="JANPWB010000015">
    <property type="protein sequence ID" value="KAJ1092130.1"/>
    <property type="molecule type" value="Genomic_DNA"/>
</dbReference>
<accession>A0AAV7LKK8</accession>
<comment type="caution">
    <text evidence="2">The sequence shown here is derived from an EMBL/GenBank/DDBJ whole genome shotgun (WGS) entry which is preliminary data.</text>
</comment>
<proteinExistence type="predicted"/>
<name>A0AAV7LKK8_PLEWA</name>
<feature type="region of interest" description="Disordered" evidence="1">
    <location>
        <begin position="30"/>
        <end position="115"/>
    </location>
</feature>
<evidence type="ECO:0000256" key="1">
    <source>
        <dbReference type="SAM" id="MobiDB-lite"/>
    </source>
</evidence>
<evidence type="ECO:0000313" key="3">
    <source>
        <dbReference type="Proteomes" id="UP001066276"/>
    </source>
</evidence>
<organism evidence="2 3">
    <name type="scientific">Pleurodeles waltl</name>
    <name type="common">Iberian ribbed newt</name>
    <dbReference type="NCBI Taxonomy" id="8319"/>
    <lineage>
        <taxon>Eukaryota</taxon>
        <taxon>Metazoa</taxon>
        <taxon>Chordata</taxon>
        <taxon>Craniata</taxon>
        <taxon>Vertebrata</taxon>
        <taxon>Euteleostomi</taxon>
        <taxon>Amphibia</taxon>
        <taxon>Batrachia</taxon>
        <taxon>Caudata</taxon>
        <taxon>Salamandroidea</taxon>
        <taxon>Salamandridae</taxon>
        <taxon>Pleurodelinae</taxon>
        <taxon>Pleurodeles</taxon>
    </lineage>
</organism>
<evidence type="ECO:0000313" key="2">
    <source>
        <dbReference type="EMBL" id="KAJ1092130.1"/>
    </source>
</evidence>
<reference evidence="2" key="1">
    <citation type="journal article" date="2022" name="bioRxiv">
        <title>Sequencing and chromosome-scale assembly of the giantPleurodeles waltlgenome.</title>
        <authorList>
            <person name="Brown T."/>
            <person name="Elewa A."/>
            <person name="Iarovenko S."/>
            <person name="Subramanian E."/>
            <person name="Araus A.J."/>
            <person name="Petzold A."/>
            <person name="Susuki M."/>
            <person name="Suzuki K.-i.T."/>
            <person name="Hayashi T."/>
            <person name="Toyoda A."/>
            <person name="Oliveira C."/>
            <person name="Osipova E."/>
            <person name="Leigh N.D."/>
            <person name="Simon A."/>
            <person name="Yun M.H."/>
        </authorList>
    </citation>
    <scope>NUCLEOTIDE SEQUENCE</scope>
    <source>
        <strain evidence="2">20211129_DDA</strain>
        <tissue evidence="2">Liver</tissue>
    </source>
</reference>
<dbReference type="Proteomes" id="UP001066276">
    <property type="component" value="Chromosome 11"/>
</dbReference>